<sequence length="220" mass="25251">MKGHVERKHPEKMKNERKEVDHKKKNPKSKIETPALQNFQFTPIASPTPIYLVVPDDLTLENAHQPNLFPEMPRQTGSPVSLLSLLNNYNNTTQLHVLVTTPASPEVERYDPEKPEMDRREAIKQVSTKCEIHGSCDRRDALSLEIKQTTMHDEKKNSVLPVIPDLQTHKHRRDVLLLFNDDVGAAIKQATKANNDDEAMILYKATQIVHFLKEELYMES</sequence>
<feature type="compositionally biased region" description="Basic and acidic residues" evidence="1">
    <location>
        <begin position="8"/>
        <end position="22"/>
    </location>
</feature>
<accession>A0A8S3VMY1</accession>
<keyword evidence="3" id="KW-1185">Reference proteome</keyword>
<reference evidence="2" key="1">
    <citation type="submission" date="2021-03" db="EMBL/GenBank/DDBJ databases">
        <authorList>
            <person name="Bekaert M."/>
        </authorList>
    </citation>
    <scope>NUCLEOTIDE SEQUENCE</scope>
</reference>
<dbReference type="AlphaFoldDB" id="A0A8S3VMY1"/>
<name>A0A8S3VMY1_MYTED</name>
<evidence type="ECO:0000256" key="1">
    <source>
        <dbReference type="SAM" id="MobiDB-lite"/>
    </source>
</evidence>
<gene>
    <name evidence="2" type="ORF">MEDL_67777</name>
</gene>
<dbReference type="Proteomes" id="UP000683360">
    <property type="component" value="Unassembled WGS sequence"/>
</dbReference>
<organism evidence="2 3">
    <name type="scientific">Mytilus edulis</name>
    <name type="common">Blue mussel</name>
    <dbReference type="NCBI Taxonomy" id="6550"/>
    <lineage>
        <taxon>Eukaryota</taxon>
        <taxon>Metazoa</taxon>
        <taxon>Spiralia</taxon>
        <taxon>Lophotrochozoa</taxon>
        <taxon>Mollusca</taxon>
        <taxon>Bivalvia</taxon>
        <taxon>Autobranchia</taxon>
        <taxon>Pteriomorphia</taxon>
        <taxon>Mytilida</taxon>
        <taxon>Mytiloidea</taxon>
        <taxon>Mytilidae</taxon>
        <taxon>Mytilinae</taxon>
        <taxon>Mytilus</taxon>
    </lineage>
</organism>
<protein>
    <submittedName>
        <fullName evidence="2">Uncharacterized protein</fullName>
    </submittedName>
</protein>
<evidence type="ECO:0000313" key="3">
    <source>
        <dbReference type="Proteomes" id="UP000683360"/>
    </source>
</evidence>
<dbReference type="EMBL" id="CAJPWZ010003304">
    <property type="protein sequence ID" value="CAG2256436.1"/>
    <property type="molecule type" value="Genomic_DNA"/>
</dbReference>
<comment type="caution">
    <text evidence="2">The sequence shown here is derived from an EMBL/GenBank/DDBJ whole genome shotgun (WGS) entry which is preliminary data.</text>
</comment>
<proteinExistence type="predicted"/>
<feature type="region of interest" description="Disordered" evidence="1">
    <location>
        <begin position="1"/>
        <end position="34"/>
    </location>
</feature>
<evidence type="ECO:0000313" key="2">
    <source>
        <dbReference type="EMBL" id="CAG2256436.1"/>
    </source>
</evidence>